<sequence length="92" mass="10365">MSTLHLSPSASVPPQTTPSAPLPRPVRRRSTDRMSFVDRAAMRVGLRLVAWGLRHARRTLSVEAHDRQEAAWQARQEHDRAIAYAALTSRIL</sequence>
<evidence type="ECO:0000256" key="1">
    <source>
        <dbReference type="SAM" id="MobiDB-lite"/>
    </source>
</evidence>
<reference evidence="3" key="1">
    <citation type="submission" date="2019-09" db="EMBL/GenBank/DDBJ databases">
        <title>Mumia zhuanghuii sp. nov. isolated from the intestinal contents of plateau pika (Ochotona curzoniae) in the Qinghai-Tibet plateau of China.</title>
        <authorList>
            <person name="Tian Z."/>
        </authorList>
    </citation>
    <scope>NUCLEOTIDE SEQUENCE [LARGE SCALE GENOMIC DNA]</scope>
    <source>
        <strain evidence="3">L-033</strain>
    </source>
</reference>
<protein>
    <submittedName>
        <fullName evidence="2">Uncharacterized protein</fullName>
    </submittedName>
</protein>
<dbReference type="Proteomes" id="UP000326838">
    <property type="component" value="Unassembled WGS sequence"/>
</dbReference>
<dbReference type="AlphaFoldDB" id="A0A5N0TNG5"/>
<dbReference type="EMBL" id="VYUY01000006">
    <property type="protein sequence ID" value="KAA9134959.1"/>
    <property type="molecule type" value="Genomic_DNA"/>
</dbReference>
<gene>
    <name evidence="2" type="ORF">F6B40_04530</name>
</gene>
<dbReference type="RefSeq" id="WP_150892314.1">
    <property type="nucleotide sequence ID" value="NZ_VYUY01000006.1"/>
</dbReference>
<comment type="caution">
    <text evidence="2">The sequence shown here is derived from an EMBL/GenBank/DDBJ whole genome shotgun (WGS) entry which is preliminary data.</text>
</comment>
<organism evidence="2 3">
    <name type="scientific">Microbacterium caowuchunii</name>
    <dbReference type="NCBI Taxonomy" id="2614638"/>
    <lineage>
        <taxon>Bacteria</taxon>
        <taxon>Bacillati</taxon>
        <taxon>Actinomycetota</taxon>
        <taxon>Actinomycetes</taxon>
        <taxon>Micrococcales</taxon>
        <taxon>Microbacteriaceae</taxon>
        <taxon>Microbacterium</taxon>
    </lineage>
</organism>
<feature type="region of interest" description="Disordered" evidence="1">
    <location>
        <begin position="1"/>
        <end position="33"/>
    </location>
</feature>
<evidence type="ECO:0000313" key="3">
    <source>
        <dbReference type="Proteomes" id="UP000326838"/>
    </source>
</evidence>
<keyword evidence="3" id="KW-1185">Reference proteome</keyword>
<evidence type="ECO:0000313" key="2">
    <source>
        <dbReference type="EMBL" id="KAA9134959.1"/>
    </source>
</evidence>
<name>A0A5N0TNG5_9MICO</name>
<feature type="compositionally biased region" description="Polar residues" evidence="1">
    <location>
        <begin position="1"/>
        <end position="19"/>
    </location>
</feature>
<accession>A0A5N0TNG5</accession>
<proteinExistence type="predicted"/>